<sequence>MCIRQVKSNILKIYHNLKPEQLLGLFLFQKMETISKLKENVEIILPENGLEQKLDQAKKENRKLIIKLGFDPTAPDLHLGHAVVLKKLKQFQDLGHQIVILVGNFTARIGDPTGKNKSRKPLSTEEVQHNAQTYLNQLSQIIDIDKVKIVFNSEWLDQLSFTEVIQILSKVTVAQLMHRNDFNKRFTENTPIAMHELVYPILQGYDSVEIKADIEMGGTDQLFNCTMGRQLQETFDMSPQIIMCMPLLKGLDGKEKMSKSLNNIIGLTDEPNEMFGKTMSIPDSVIEEFLHLTTDFSISDKEALKERLANGENPMNIKKLIAKNIISQYHNITEAHKAEEFFMNQFQSKKFEEKSFEPVFIDGIERENGSISLVELCFQLKKGQTKSAIRRLIESGAVKINNEKNKDPFAEVGLKEGVKIKIGKRDFYELKE</sequence>
<dbReference type="AlphaFoldDB" id="A0A918MNP1"/>
<comment type="caution">
    <text evidence="13">The sequence shown here is derived from an EMBL/GenBank/DDBJ whole genome shotgun (WGS) entry which is preliminary data.</text>
</comment>
<dbReference type="CDD" id="cd00165">
    <property type="entry name" value="S4"/>
    <property type="match status" value="1"/>
</dbReference>
<dbReference type="InterPro" id="IPR014729">
    <property type="entry name" value="Rossmann-like_a/b/a_fold"/>
</dbReference>
<evidence type="ECO:0000256" key="10">
    <source>
        <dbReference type="HAMAP-Rule" id="MF_02007"/>
    </source>
</evidence>
<accession>A0A918MNP1</accession>
<evidence type="ECO:0000256" key="9">
    <source>
        <dbReference type="ARBA" id="ARBA00048248"/>
    </source>
</evidence>
<keyword evidence="7 10" id="KW-0648">Protein biosynthesis</keyword>
<dbReference type="FunFam" id="3.40.50.620:FF:000061">
    <property type="entry name" value="Tyrosine--tRNA ligase"/>
    <property type="match status" value="1"/>
</dbReference>
<proteinExistence type="inferred from homology"/>
<dbReference type="Gene3D" id="3.40.50.620">
    <property type="entry name" value="HUPs"/>
    <property type="match status" value="1"/>
</dbReference>
<evidence type="ECO:0000256" key="11">
    <source>
        <dbReference type="PROSITE-ProRule" id="PRU00182"/>
    </source>
</evidence>
<feature type="binding site" evidence="10">
    <location>
        <position position="259"/>
    </location>
    <ligand>
        <name>ATP</name>
        <dbReference type="ChEBI" id="CHEBI:30616"/>
    </ligand>
</feature>
<dbReference type="EMBL" id="BMWP01000017">
    <property type="protein sequence ID" value="GGW39292.1"/>
    <property type="molecule type" value="Genomic_DNA"/>
</dbReference>
<comment type="similarity">
    <text evidence="10">Belongs to the class-I aminoacyl-tRNA synthetase family. TyrS type 2 subfamily.</text>
</comment>
<dbReference type="CDD" id="cd00805">
    <property type="entry name" value="TyrRS_core"/>
    <property type="match status" value="1"/>
</dbReference>
<dbReference type="EC" id="6.1.1.1" evidence="10"/>
<dbReference type="GO" id="GO:0003723">
    <property type="term" value="F:RNA binding"/>
    <property type="evidence" value="ECO:0007669"/>
    <property type="project" value="UniProtKB-KW"/>
</dbReference>
<dbReference type="GO" id="GO:0006437">
    <property type="term" value="P:tyrosyl-tRNA aminoacylation"/>
    <property type="evidence" value="ECO:0007669"/>
    <property type="project" value="UniProtKB-UniRule"/>
</dbReference>
<dbReference type="GO" id="GO:0005829">
    <property type="term" value="C:cytosol"/>
    <property type="evidence" value="ECO:0007669"/>
    <property type="project" value="TreeGrafter"/>
</dbReference>
<comment type="function">
    <text evidence="10">Catalyzes the attachment of tyrosine to tRNA(Tyr) in a two-step reaction: tyrosine is first activated by ATP to form Tyr-AMP and then transferred to the acceptor end of tRNA(Tyr).</text>
</comment>
<comment type="catalytic activity">
    <reaction evidence="9 10">
        <text>tRNA(Tyr) + L-tyrosine + ATP = L-tyrosyl-tRNA(Tyr) + AMP + diphosphate + H(+)</text>
        <dbReference type="Rhea" id="RHEA:10220"/>
        <dbReference type="Rhea" id="RHEA-COMP:9706"/>
        <dbReference type="Rhea" id="RHEA-COMP:9707"/>
        <dbReference type="ChEBI" id="CHEBI:15378"/>
        <dbReference type="ChEBI" id="CHEBI:30616"/>
        <dbReference type="ChEBI" id="CHEBI:33019"/>
        <dbReference type="ChEBI" id="CHEBI:58315"/>
        <dbReference type="ChEBI" id="CHEBI:78442"/>
        <dbReference type="ChEBI" id="CHEBI:78536"/>
        <dbReference type="ChEBI" id="CHEBI:456215"/>
        <dbReference type="EC" id="6.1.1.1"/>
    </reaction>
</comment>
<dbReference type="GO" id="GO:0004831">
    <property type="term" value="F:tyrosine-tRNA ligase activity"/>
    <property type="evidence" value="ECO:0007669"/>
    <property type="project" value="UniProtKB-UniRule"/>
</dbReference>
<feature type="domain" description="RNA-binding S4" evidence="12">
    <location>
        <begin position="373"/>
        <end position="408"/>
    </location>
</feature>
<feature type="short sequence motif" description="'KMSKS' region" evidence="10">
    <location>
        <begin position="256"/>
        <end position="260"/>
    </location>
</feature>
<evidence type="ECO:0000313" key="14">
    <source>
        <dbReference type="Proteomes" id="UP000634668"/>
    </source>
</evidence>
<keyword evidence="6 11" id="KW-0694">RNA-binding</keyword>
<dbReference type="PANTHER" id="PTHR11766:SF1">
    <property type="entry name" value="TYROSINE--TRNA LIGASE"/>
    <property type="match status" value="1"/>
</dbReference>
<dbReference type="PROSITE" id="PS00178">
    <property type="entry name" value="AA_TRNA_LIGASE_I"/>
    <property type="match status" value="1"/>
</dbReference>
<dbReference type="Proteomes" id="UP000634668">
    <property type="component" value="Unassembled WGS sequence"/>
</dbReference>
<reference evidence="13" key="1">
    <citation type="journal article" date="2014" name="Int. J. Syst. Evol. Microbiol.">
        <title>Complete genome sequence of Corynebacterium casei LMG S-19264T (=DSM 44701T), isolated from a smear-ripened cheese.</title>
        <authorList>
            <consortium name="US DOE Joint Genome Institute (JGI-PGF)"/>
            <person name="Walter F."/>
            <person name="Albersmeier A."/>
            <person name="Kalinowski J."/>
            <person name="Ruckert C."/>
        </authorList>
    </citation>
    <scope>NUCLEOTIDE SEQUENCE</scope>
    <source>
        <strain evidence="13">KCTC 12113</strain>
    </source>
</reference>
<dbReference type="PRINTS" id="PR01040">
    <property type="entry name" value="TRNASYNTHTYR"/>
</dbReference>
<dbReference type="InterPro" id="IPR002305">
    <property type="entry name" value="aa-tRNA-synth_Ic"/>
</dbReference>
<organism evidence="13 14">
    <name type="scientific">Arenibacter certesii</name>
    <dbReference type="NCBI Taxonomy" id="228955"/>
    <lineage>
        <taxon>Bacteria</taxon>
        <taxon>Pseudomonadati</taxon>
        <taxon>Bacteroidota</taxon>
        <taxon>Flavobacteriia</taxon>
        <taxon>Flavobacteriales</taxon>
        <taxon>Flavobacteriaceae</taxon>
        <taxon>Arenibacter</taxon>
    </lineage>
</organism>
<name>A0A918MNP1_9FLAO</name>
<dbReference type="PANTHER" id="PTHR11766">
    <property type="entry name" value="TYROSYL-TRNA SYNTHETASE"/>
    <property type="match status" value="1"/>
</dbReference>
<evidence type="ECO:0000256" key="6">
    <source>
        <dbReference type="ARBA" id="ARBA00022884"/>
    </source>
</evidence>
<evidence type="ECO:0000256" key="4">
    <source>
        <dbReference type="ARBA" id="ARBA00022741"/>
    </source>
</evidence>
<dbReference type="InterPro" id="IPR002307">
    <property type="entry name" value="Tyr-tRNA-ligase"/>
</dbReference>
<dbReference type="NCBIfam" id="TIGR00234">
    <property type="entry name" value="tyrS"/>
    <property type="match status" value="1"/>
</dbReference>
<keyword evidence="8 10" id="KW-0030">Aminoacyl-tRNA synthetase</keyword>
<protein>
    <recommendedName>
        <fullName evidence="10">Tyrosine--tRNA ligase</fullName>
        <ecNumber evidence="10">6.1.1.1</ecNumber>
    </recommendedName>
    <alternativeName>
        <fullName evidence="10">Tyrosyl-tRNA synthetase</fullName>
        <shortName evidence="10">TyrRS</shortName>
    </alternativeName>
</protein>
<dbReference type="Pfam" id="PF01479">
    <property type="entry name" value="S4"/>
    <property type="match status" value="1"/>
</dbReference>
<dbReference type="Gene3D" id="1.10.240.10">
    <property type="entry name" value="Tyrosyl-Transfer RNA Synthetase"/>
    <property type="match status" value="1"/>
</dbReference>
<gene>
    <name evidence="10 13" type="primary">tyrS</name>
    <name evidence="13" type="ORF">GCM10007383_25030</name>
</gene>
<evidence type="ECO:0000313" key="13">
    <source>
        <dbReference type="EMBL" id="GGW39292.1"/>
    </source>
</evidence>
<evidence type="ECO:0000256" key="3">
    <source>
        <dbReference type="ARBA" id="ARBA00022598"/>
    </source>
</evidence>
<dbReference type="Gene3D" id="3.10.290.10">
    <property type="entry name" value="RNA-binding S4 domain"/>
    <property type="match status" value="1"/>
</dbReference>
<dbReference type="SUPFAM" id="SSF55174">
    <property type="entry name" value="Alpha-L RNA-binding motif"/>
    <property type="match status" value="1"/>
</dbReference>
<evidence type="ECO:0000256" key="2">
    <source>
        <dbReference type="ARBA" id="ARBA00022490"/>
    </source>
</evidence>
<comment type="subcellular location">
    <subcellularLocation>
        <location evidence="10">Cytoplasm</location>
    </subcellularLocation>
</comment>
<dbReference type="Pfam" id="PF00579">
    <property type="entry name" value="tRNA-synt_1b"/>
    <property type="match status" value="1"/>
</dbReference>
<evidence type="ECO:0000256" key="7">
    <source>
        <dbReference type="ARBA" id="ARBA00022917"/>
    </source>
</evidence>
<keyword evidence="4 10" id="KW-0547">Nucleotide-binding</keyword>
<evidence type="ECO:0000256" key="1">
    <source>
        <dbReference type="ARBA" id="ARBA00011738"/>
    </source>
</evidence>
<dbReference type="SUPFAM" id="SSF52374">
    <property type="entry name" value="Nucleotidylyl transferase"/>
    <property type="match status" value="1"/>
</dbReference>
<keyword evidence="3 10" id="KW-0436">Ligase</keyword>
<keyword evidence="2 10" id="KW-0963">Cytoplasm</keyword>
<dbReference type="InterPro" id="IPR036986">
    <property type="entry name" value="S4_RNA-bd_sf"/>
</dbReference>
<dbReference type="GO" id="GO:0005524">
    <property type="term" value="F:ATP binding"/>
    <property type="evidence" value="ECO:0007669"/>
    <property type="project" value="UniProtKB-UniRule"/>
</dbReference>
<evidence type="ECO:0000256" key="8">
    <source>
        <dbReference type="ARBA" id="ARBA00023146"/>
    </source>
</evidence>
<evidence type="ECO:0000256" key="5">
    <source>
        <dbReference type="ARBA" id="ARBA00022840"/>
    </source>
</evidence>
<dbReference type="InterPro" id="IPR001412">
    <property type="entry name" value="aa-tRNA-synth_I_CS"/>
</dbReference>
<evidence type="ECO:0000259" key="12">
    <source>
        <dbReference type="Pfam" id="PF01479"/>
    </source>
</evidence>
<keyword evidence="5 10" id="KW-0067">ATP-binding</keyword>
<dbReference type="HAMAP" id="MF_02007">
    <property type="entry name" value="Tyr_tRNA_synth_type2"/>
    <property type="match status" value="1"/>
</dbReference>
<dbReference type="InterPro" id="IPR024108">
    <property type="entry name" value="Tyr-tRNA-ligase_bac_2"/>
</dbReference>
<keyword evidence="14" id="KW-1185">Reference proteome</keyword>
<dbReference type="InterPro" id="IPR024088">
    <property type="entry name" value="Tyr-tRNA-ligase_bac-type"/>
</dbReference>
<dbReference type="PROSITE" id="PS50889">
    <property type="entry name" value="S4"/>
    <property type="match status" value="1"/>
</dbReference>
<feature type="short sequence motif" description="'HIGH' region" evidence="10">
    <location>
        <begin position="72"/>
        <end position="81"/>
    </location>
</feature>
<comment type="subunit">
    <text evidence="1 10">Homodimer.</text>
</comment>
<reference evidence="13" key="2">
    <citation type="submission" date="2020-09" db="EMBL/GenBank/DDBJ databases">
        <authorList>
            <person name="Sun Q."/>
            <person name="Kim S."/>
        </authorList>
    </citation>
    <scope>NUCLEOTIDE SEQUENCE</scope>
    <source>
        <strain evidence="13">KCTC 12113</strain>
    </source>
</reference>
<dbReference type="InterPro" id="IPR002942">
    <property type="entry name" value="S4_RNA-bd"/>
</dbReference>